<organism evidence="6">
    <name type="scientific">Ostreococcus mediterraneus</name>
    <dbReference type="NCBI Taxonomy" id="1486918"/>
    <lineage>
        <taxon>Eukaryota</taxon>
        <taxon>Viridiplantae</taxon>
        <taxon>Chlorophyta</taxon>
        <taxon>Mamiellophyceae</taxon>
        <taxon>Mamiellales</taxon>
        <taxon>Bathycoccaceae</taxon>
        <taxon>Ostreococcus</taxon>
    </lineage>
</organism>
<keyword evidence="1" id="KW-0132">Cell division</keyword>
<reference evidence="6" key="1">
    <citation type="submission" date="2021-01" db="EMBL/GenBank/DDBJ databases">
        <authorList>
            <person name="Corre E."/>
            <person name="Pelletier E."/>
            <person name="Niang G."/>
            <person name="Scheremetjew M."/>
            <person name="Finn R."/>
            <person name="Kale V."/>
            <person name="Holt S."/>
            <person name="Cochrane G."/>
            <person name="Meng A."/>
            <person name="Brown T."/>
            <person name="Cohen L."/>
        </authorList>
    </citation>
    <scope>NUCLEOTIDE SEQUENCE</scope>
    <source>
        <strain evidence="6">Clade-D-RCC2572</strain>
    </source>
</reference>
<protein>
    <recommendedName>
        <fullName evidence="5">Septum formation inhibitor MinC C-terminal domain-containing protein</fullName>
    </recommendedName>
</protein>
<evidence type="ECO:0000259" key="5">
    <source>
        <dbReference type="Pfam" id="PF03775"/>
    </source>
</evidence>
<feature type="transmembrane region" description="Helical" evidence="4">
    <location>
        <begin position="243"/>
        <end position="264"/>
    </location>
</feature>
<evidence type="ECO:0000313" key="6">
    <source>
        <dbReference type="EMBL" id="CAD8575477.1"/>
    </source>
</evidence>
<dbReference type="AlphaFoldDB" id="A0A7S0PKF3"/>
<dbReference type="GO" id="GO:0000902">
    <property type="term" value="P:cell morphogenesis"/>
    <property type="evidence" value="ECO:0007669"/>
    <property type="project" value="InterPro"/>
</dbReference>
<name>A0A7S0PKF3_9CHLO</name>
<dbReference type="EMBL" id="HBEW01000242">
    <property type="protein sequence ID" value="CAD8575477.1"/>
    <property type="molecule type" value="Transcribed_RNA"/>
</dbReference>
<dbReference type="Gene3D" id="2.160.20.70">
    <property type="match status" value="1"/>
</dbReference>
<dbReference type="GO" id="GO:0051726">
    <property type="term" value="P:regulation of cell cycle"/>
    <property type="evidence" value="ECO:0007669"/>
    <property type="project" value="InterPro"/>
</dbReference>
<evidence type="ECO:0000256" key="2">
    <source>
        <dbReference type="ARBA" id="ARBA00023210"/>
    </source>
</evidence>
<evidence type="ECO:0000256" key="1">
    <source>
        <dbReference type="ARBA" id="ARBA00022618"/>
    </source>
</evidence>
<keyword evidence="4" id="KW-0472">Membrane</keyword>
<dbReference type="PANTHER" id="PTHR34108">
    <property type="entry name" value="SEPTUM SITE-DETERMINING PROTEIN MINC"/>
    <property type="match status" value="1"/>
</dbReference>
<evidence type="ECO:0000256" key="4">
    <source>
        <dbReference type="SAM" id="Phobius"/>
    </source>
</evidence>
<dbReference type="GO" id="GO:0051301">
    <property type="term" value="P:cell division"/>
    <property type="evidence" value="ECO:0007669"/>
    <property type="project" value="UniProtKB-KW"/>
</dbReference>
<dbReference type="InterPro" id="IPR005526">
    <property type="entry name" value="Septum_form_inhib_MinC_C"/>
</dbReference>
<proteinExistence type="predicted"/>
<feature type="domain" description="Septum formation inhibitor MinC C-terminal" evidence="5">
    <location>
        <begin position="76"/>
        <end position="184"/>
    </location>
</feature>
<dbReference type="SUPFAM" id="SSF63848">
    <property type="entry name" value="Cell-division inhibitor MinC, C-terminal domain"/>
    <property type="match status" value="1"/>
</dbReference>
<keyword evidence="2" id="KW-0717">Septation</keyword>
<accession>A0A7S0PKF3</accession>
<evidence type="ECO:0000256" key="3">
    <source>
        <dbReference type="ARBA" id="ARBA00023306"/>
    </source>
</evidence>
<dbReference type="Pfam" id="PF03775">
    <property type="entry name" value="MinC_C"/>
    <property type="match status" value="1"/>
</dbReference>
<dbReference type="PANTHER" id="PTHR34108:SF1">
    <property type="entry name" value="SEPTUM SITE-DETERMINING PROTEIN MINC"/>
    <property type="match status" value="1"/>
</dbReference>
<dbReference type="InterPro" id="IPR036145">
    <property type="entry name" value="MinC_C_sf"/>
</dbReference>
<gene>
    <name evidence="6" type="ORF">OMED0929_LOCUS207</name>
</gene>
<keyword evidence="4" id="KW-1133">Transmembrane helix</keyword>
<keyword evidence="3" id="KW-0131">Cell cycle</keyword>
<feature type="transmembrane region" description="Helical" evidence="4">
    <location>
        <begin position="276"/>
        <end position="298"/>
    </location>
</feature>
<sequence length="333" mass="35727">MARRIAATKTTTSASGKARVRRADGDGDYYFATHRRSTTTTTTRAIERGRYAGDADAFRERPSTTARAAKQPPLLVKKTLRAGEVIEHDGDVVVVGDVERDGRIIARGDVFVWGSLLGEVEINVDGDDARDVSVHAMDMRPEVLRVGAASMRAPAHLLYAGAVDERVKRNVPEVARVEKGELVISTDTHSGIDIDAVERQARARKSARRSAYLTGAYIGVAGALLLIAPTAVFSILFNTLDIAAAWIRVFGVLCLTFASYYIGTAYGDAKGSGAEAFYASTVVGRLFVFVALTSLVVFTGAQRGLIVLGIINALSALVMHAQLRASRLAYPSP</sequence>
<feature type="transmembrane region" description="Helical" evidence="4">
    <location>
        <begin position="304"/>
        <end position="323"/>
    </location>
</feature>
<dbReference type="InterPro" id="IPR013033">
    <property type="entry name" value="MinC"/>
</dbReference>
<feature type="transmembrane region" description="Helical" evidence="4">
    <location>
        <begin position="211"/>
        <end position="237"/>
    </location>
</feature>
<dbReference type="InterPro" id="IPR016098">
    <property type="entry name" value="CAP/MinC_C"/>
</dbReference>
<keyword evidence="4" id="KW-0812">Transmembrane</keyword>